<accession>A0A812VNX2</accession>
<dbReference type="Gene3D" id="1.10.287.110">
    <property type="entry name" value="DnaJ domain"/>
    <property type="match status" value="1"/>
</dbReference>
<keyword evidence="4" id="KW-1185">Reference proteome</keyword>
<sequence length="194" mass="21369">METKAKAQGKDPYQVLNVSFLSGRRSIRQAYARLAREHHPDLNGGQESLDWLMIRRAYRILTDPEERVSYDSARITRNALSATEGVVAFSVAAAQQLGSVVSDVAQVAGNFAGKLLGLGVFLAEESQVWAERGSQSLETLKAMVDDGGTGESKKRSLQDFKQAWAEKRALATKSLEDLRQARKELEQALAEESD</sequence>
<dbReference type="SMART" id="SM00271">
    <property type="entry name" value="DnaJ"/>
    <property type="match status" value="1"/>
</dbReference>
<dbReference type="PROSITE" id="PS50076">
    <property type="entry name" value="DNAJ_2"/>
    <property type="match status" value="1"/>
</dbReference>
<dbReference type="GO" id="GO:0051087">
    <property type="term" value="F:protein-folding chaperone binding"/>
    <property type="evidence" value="ECO:0007669"/>
    <property type="project" value="TreeGrafter"/>
</dbReference>
<proteinExistence type="predicted"/>
<dbReference type="GO" id="GO:0005783">
    <property type="term" value="C:endoplasmic reticulum"/>
    <property type="evidence" value="ECO:0007669"/>
    <property type="project" value="TreeGrafter"/>
</dbReference>
<dbReference type="InterPro" id="IPR036869">
    <property type="entry name" value="J_dom_sf"/>
</dbReference>
<dbReference type="GO" id="GO:0036503">
    <property type="term" value="P:ERAD pathway"/>
    <property type="evidence" value="ECO:0007669"/>
    <property type="project" value="TreeGrafter"/>
</dbReference>
<dbReference type="PANTHER" id="PTHR44360">
    <property type="entry name" value="DNAJ HOMOLOG SUBFAMILY B MEMBER 9"/>
    <property type="match status" value="1"/>
</dbReference>
<dbReference type="Proteomes" id="UP000649617">
    <property type="component" value="Unassembled WGS sequence"/>
</dbReference>
<reference evidence="3" key="1">
    <citation type="submission" date="2021-02" db="EMBL/GenBank/DDBJ databases">
        <authorList>
            <person name="Dougan E. K."/>
            <person name="Rhodes N."/>
            <person name="Thang M."/>
            <person name="Chan C."/>
        </authorList>
    </citation>
    <scope>NUCLEOTIDE SEQUENCE</scope>
</reference>
<dbReference type="OrthoDB" id="435723at2759"/>
<gene>
    <name evidence="3" type="primary">dnaJ</name>
    <name evidence="3" type="ORF">SPIL2461_LOCUS16647</name>
</gene>
<dbReference type="EMBL" id="CAJNIZ010042703">
    <property type="protein sequence ID" value="CAE7633343.1"/>
    <property type="molecule type" value="Genomic_DNA"/>
</dbReference>
<evidence type="ECO:0000259" key="2">
    <source>
        <dbReference type="PROSITE" id="PS50076"/>
    </source>
</evidence>
<evidence type="ECO:0000313" key="3">
    <source>
        <dbReference type="EMBL" id="CAE7633343.1"/>
    </source>
</evidence>
<name>A0A812VNX2_SYMPI</name>
<organism evidence="3 4">
    <name type="scientific">Symbiodinium pilosum</name>
    <name type="common">Dinoflagellate</name>
    <dbReference type="NCBI Taxonomy" id="2952"/>
    <lineage>
        <taxon>Eukaryota</taxon>
        <taxon>Sar</taxon>
        <taxon>Alveolata</taxon>
        <taxon>Dinophyceae</taxon>
        <taxon>Suessiales</taxon>
        <taxon>Symbiodiniaceae</taxon>
        <taxon>Symbiodinium</taxon>
    </lineage>
</organism>
<dbReference type="InterPro" id="IPR001623">
    <property type="entry name" value="DnaJ_domain"/>
</dbReference>
<comment type="caution">
    <text evidence="3">The sequence shown here is derived from an EMBL/GenBank/DDBJ whole genome shotgun (WGS) entry which is preliminary data.</text>
</comment>
<dbReference type="PANTHER" id="PTHR44360:SF1">
    <property type="entry name" value="DNAJ HOMOLOG SUBFAMILY B MEMBER 9"/>
    <property type="match status" value="1"/>
</dbReference>
<dbReference type="CDD" id="cd06257">
    <property type="entry name" value="DnaJ"/>
    <property type="match status" value="1"/>
</dbReference>
<keyword evidence="1" id="KW-0143">Chaperone</keyword>
<dbReference type="SUPFAM" id="SSF46565">
    <property type="entry name" value="Chaperone J-domain"/>
    <property type="match status" value="1"/>
</dbReference>
<dbReference type="GO" id="GO:0051787">
    <property type="term" value="F:misfolded protein binding"/>
    <property type="evidence" value="ECO:0007669"/>
    <property type="project" value="TreeGrafter"/>
</dbReference>
<dbReference type="Pfam" id="PF00226">
    <property type="entry name" value="DnaJ"/>
    <property type="match status" value="1"/>
</dbReference>
<evidence type="ECO:0000256" key="1">
    <source>
        <dbReference type="ARBA" id="ARBA00023186"/>
    </source>
</evidence>
<protein>
    <submittedName>
        <fullName evidence="3">DnaJ protein</fullName>
    </submittedName>
</protein>
<evidence type="ECO:0000313" key="4">
    <source>
        <dbReference type="Proteomes" id="UP000649617"/>
    </source>
</evidence>
<feature type="domain" description="J" evidence="2">
    <location>
        <begin position="11"/>
        <end position="74"/>
    </location>
</feature>
<dbReference type="AlphaFoldDB" id="A0A812VNX2"/>
<dbReference type="InterPro" id="IPR051948">
    <property type="entry name" value="Hsp70_co-chaperone_J-domain"/>
</dbReference>